<comment type="catalytic activity">
    <reaction evidence="1">
        <text>Exonucleolytic cleavage in the 3'- to 5'-direction to yield nucleoside 5'-phosphates.</text>
        <dbReference type="EC" id="3.1.11.2"/>
    </reaction>
</comment>
<evidence type="ECO:0000259" key="12">
    <source>
        <dbReference type="Pfam" id="PF03372"/>
    </source>
</evidence>
<proteinExistence type="inferred from homology"/>
<dbReference type="PROSITE" id="PS00727">
    <property type="entry name" value="AP_NUCLEASE_F1_2"/>
    <property type="match status" value="1"/>
</dbReference>
<feature type="compositionally biased region" description="Basic and acidic residues" evidence="11">
    <location>
        <begin position="10"/>
        <end position="22"/>
    </location>
</feature>
<dbReference type="EMBL" id="CAJNOL010002673">
    <property type="protein sequence ID" value="CAF1521215.1"/>
    <property type="molecule type" value="Genomic_DNA"/>
</dbReference>
<evidence type="ECO:0000256" key="5">
    <source>
        <dbReference type="ARBA" id="ARBA00022801"/>
    </source>
</evidence>
<dbReference type="GO" id="GO:0005634">
    <property type="term" value="C:nucleus"/>
    <property type="evidence" value="ECO:0007669"/>
    <property type="project" value="TreeGrafter"/>
</dbReference>
<dbReference type="PROSITE" id="PS51435">
    <property type="entry name" value="AP_NUCLEASE_F1_4"/>
    <property type="match status" value="1"/>
</dbReference>
<dbReference type="NCBIfam" id="TIGR00195">
    <property type="entry name" value="exoDNase_III"/>
    <property type="match status" value="1"/>
</dbReference>
<keyword evidence="16" id="KW-1185">Reference proteome</keyword>
<keyword evidence="6 8" id="KW-0460">Magnesium</keyword>
<evidence type="ECO:0000313" key="14">
    <source>
        <dbReference type="EMBL" id="CAF1521215.1"/>
    </source>
</evidence>
<feature type="binding site" evidence="8">
    <location>
        <position position="139"/>
    </location>
    <ligand>
        <name>Mg(2+)</name>
        <dbReference type="ChEBI" id="CHEBI:18420"/>
        <label>1</label>
    </ligand>
</feature>
<feature type="region of interest" description="Disordered" evidence="11">
    <location>
        <begin position="1"/>
        <end position="60"/>
    </location>
</feature>
<dbReference type="InterPro" id="IPR036691">
    <property type="entry name" value="Endo/exonu/phosph_ase_sf"/>
</dbReference>
<evidence type="ECO:0000256" key="3">
    <source>
        <dbReference type="ARBA" id="ARBA00007092"/>
    </source>
</evidence>
<evidence type="ECO:0000256" key="9">
    <source>
        <dbReference type="PIRSR" id="PIRSR604808-3"/>
    </source>
</evidence>
<feature type="binding site" evidence="8">
    <location>
        <position position="111"/>
    </location>
    <ligand>
        <name>Mg(2+)</name>
        <dbReference type="ChEBI" id="CHEBI:18420"/>
        <label>1</label>
    </ligand>
</feature>
<feature type="site" description="Transition state stabilizer" evidence="9">
    <location>
        <position position="252"/>
    </location>
</feature>
<dbReference type="AlphaFoldDB" id="A0A814VLS6"/>
<dbReference type="PANTHER" id="PTHR22748:SF6">
    <property type="entry name" value="DNA-(APURINIC OR APYRIMIDINIC SITE) ENDONUCLEASE"/>
    <property type="match status" value="1"/>
</dbReference>
<feature type="binding site" evidence="8">
    <location>
        <position position="347"/>
    </location>
    <ligand>
        <name>Mg(2+)</name>
        <dbReference type="ChEBI" id="CHEBI:18420"/>
        <label>1</label>
    </ligand>
</feature>
<keyword evidence="4 8" id="KW-0479">Metal-binding</keyword>
<comment type="similarity">
    <text evidence="3 10">Belongs to the DNA repair enzymes AP/ExoA family.</text>
</comment>
<keyword evidence="10" id="KW-0234">DNA repair</keyword>
<feature type="binding site" evidence="8">
    <location>
        <position position="348"/>
    </location>
    <ligand>
        <name>Mg(2+)</name>
        <dbReference type="ChEBI" id="CHEBI:18420"/>
        <label>1</label>
    </ligand>
</feature>
<dbReference type="Pfam" id="PF03372">
    <property type="entry name" value="Exo_endo_phos"/>
    <property type="match status" value="1"/>
</dbReference>
<protein>
    <recommendedName>
        <fullName evidence="10">DNA-(apurinic or apyrimidinic site) endonuclease</fullName>
        <ecNumber evidence="10">3.1.-.-</ecNumber>
    </recommendedName>
</protein>
<feature type="compositionally biased region" description="Polar residues" evidence="11">
    <location>
        <begin position="51"/>
        <end position="60"/>
    </location>
</feature>
<dbReference type="InterPro" id="IPR004808">
    <property type="entry name" value="AP_endonuc_1"/>
</dbReference>
<dbReference type="PANTHER" id="PTHR22748">
    <property type="entry name" value="AP ENDONUCLEASE"/>
    <property type="match status" value="1"/>
</dbReference>
<feature type="active site" description="Proton donor/acceptor" evidence="7">
    <location>
        <position position="250"/>
    </location>
</feature>
<dbReference type="GO" id="GO:0008311">
    <property type="term" value="F:double-stranded DNA 3'-5' DNA exonuclease activity"/>
    <property type="evidence" value="ECO:0007669"/>
    <property type="project" value="UniProtKB-EC"/>
</dbReference>
<organism evidence="13 15">
    <name type="scientific">Rotaria sordida</name>
    <dbReference type="NCBI Taxonomy" id="392033"/>
    <lineage>
        <taxon>Eukaryota</taxon>
        <taxon>Metazoa</taxon>
        <taxon>Spiralia</taxon>
        <taxon>Gnathifera</taxon>
        <taxon>Rotifera</taxon>
        <taxon>Eurotatoria</taxon>
        <taxon>Bdelloidea</taxon>
        <taxon>Philodinida</taxon>
        <taxon>Philodinidae</taxon>
        <taxon>Rotaria</taxon>
    </lineage>
</organism>
<feature type="binding site" evidence="8">
    <location>
        <position position="250"/>
    </location>
    <ligand>
        <name>Mg(2+)</name>
        <dbReference type="ChEBI" id="CHEBI:18420"/>
        <label>1</label>
    </ligand>
</feature>
<dbReference type="Proteomes" id="UP000663864">
    <property type="component" value="Unassembled WGS sequence"/>
</dbReference>
<dbReference type="GO" id="GO:0006284">
    <property type="term" value="P:base-excision repair"/>
    <property type="evidence" value="ECO:0007669"/>
    <property type="project" value="TreeGrafter"/>
</dbReference>
<comment type="cofactor">
    <cofactor evidence="2">
        <name>Mn(2+)</name>
        <dbReference type="ChEBI" id="CHEBI:29035"/>
    </cofactor>
</comment>
<dbReference type="EC" id="3.1.-.-" evidence="10"/>
<gene>
    <name evidence="14" type="ORF">JXQ802_LOCUS41597</name>
    <name evidence="13" type="ORF">ZHD862_LOCUS22398</name>
</gene>
<evidence type="ECO:0000256" key="8">
    <source>
        <dbReference type="PIRSR" id="PIRSR604808-2"/>
    </source>
</evidence>
<feature type="active site" evidence="7">
    <location>
        <position position="211"/>
    </location>
</feature>
<dbReference type="NCBIfam" id="TIGR00633">
    <property type="entry name" value="xth"/>
    <property type="match status" value="1"/>
</dbReference>
<keyword evidence="5" id="KW-0378">Hydrolase</keyword>
<evidence type="ECO:0000313" key="16">
    <source>
        <dbReference type="Proteomes" id="UP000663870"/>
    </source>
</evidence>
<accession>A0A814VLS6</accession>
<evidence type="ECO:0000256" key="10">
    <source>
        <dbReference type="RuleBase" id="RU362131"/>
    </source>
</evidence>
<dbReference type="GO" id="GO:0003677">
    <property type="term" value="F:DNA binding"/>
    <property type="evidence" value="ECO:0007669"/>
    <property type="project" value="InterPro"/>
</dbReference>
<evidence type="ECO:0000256" key="1">
    <source>
        <dbReference type="ARBA" id="ARBA00000493"/>
    </source>
</evidence>
<feature type="site" description="Important for catalytic activity" evidence="9">
    <location>
        <position position="322"/>
    </location>
</feature>
<feature type="domain" description="Endonuclease/exonuclease/phosphatase" evidence="12">
    <location>
        <begin position="108"/>
        <end position="348"/>
    </location>
</feature>
<evidence type="ECO:0000313" key="15">
    <source>
        <dbReference type="Proteomes" id="UP000663864"/>
    </source>
</evidence>
<dbReference type="EMBL" id="CAJNOT010001394">
    <property type="protein sequence ID" value="CAF1192678.1"/>
    <property type="molecule type" value="Genomic_DNA"/>
</dbReference>
<dbReference type="SUPFAM" id="SSF56219">
    <property type="entry name" value="DNase I-like"/>
    <property type="match status" value="1"/>
</dbReference>
<keyword evidence="8" id="KW-0464">Manganese</keyword>
<evidence type="ECO:0000256" key="4">
    <source>
        <dbReference type="ARBA" id="ARBA00022723"/>
    </source>
</evidence>
<evidence type="ECO:0000313" key="13">
    <source>
        <dbReference type="EMBL" id="CAF1192678.1"/>
    </source>
</evidence>
<dbReference type="Gene3D" id="3.60.10.10">
    <property type="entry name" value="Endonuclease/exonuclease/phosphatase"/>
    <property type="match status" value="1"/>
</dbReference>
<dbReference type="InterPro" id="IPR005135">
    <property type="entry name" value="Endo/exonuclease/phosphatase"/>
</dbReference>
<dbReference type="GO" id="GO:0046872">
    <property type="term" value="F:metal ion binding"/>
    <property type="evidence" value="ECO:0007669"/>
    <property type="project" value="UniProtKB-KW"/>
</dbReference>
<dbReference type="GO" id="GO:0008081">
    <property type="term" value="F:phosphoric diester hydrolase activity"/>
    <property type="evidence" value="ECO:0007669"/>
    <property type="project" value="TreeGrafter"/>
</dbReference>
<evidence type="ECO:0000256" key="2">
    <source>
        <dbReference type="ARBA" id="ARBA00001936"/>
    </source>
</evidence>
<dbReference type="Proteomes" id="UP000663870">
    <property type="component" value="Unassembled WGS sequence"/>
</dbReference>
<name>A0A814VLS6_9BILA</name>
<evidence type="ECO:0000256" key="11">
    <source>
        <dbReference type="SAM" id="MobiDB-lite"/>
    </source>
</evidence>
<dbReference type="InterPro" id="IPR020848">
    <property type="entry name" value="AP_endonuclease_F1_CS"/>
</dbReference>
<comment type="cofactor">
    <cofactor evidence="8 10">
        <name>Mg(2+)</name>
        <dbReference type="ChEBI" id="CHEBI:18420"/>
    </cofactor>
    <cofactor evidence="8 10">
        <name>Mn(2+)</name>
        <dbReference type="ChEBI" id="CHEBI:29035"/>
    </cofactor>
    <text evidence="8 10">Probably binds two magnesium or manganese ions per subunit.</text>
</comment>
<sequence length="357" mass="40820">MPKVTKRKVTKNDIPKRNSKNNEEEEDTPMITTVDKTNESKSTKGIKRKASSSVEKNVKKTSSINEINSIEPTQEVDDDAEIQLPRTMTLKTSDRLSAKGNKATVKFASWNINGIRAWLTNGGLKYIEQEQPDIMCFQELKCDKDKIPSEATPTDYKSYWLSGDTAGYSGVGLLTKIEPIDVKFGIGIAEHDTEGRVITAEYDKFYFIVSYIPNSGRKLVRLGYRQEFNEAFRNYIKELDKKKPVIWCGDLNVSHQSIDLANPKSNTKTAGFTQQERDDFAKILAEGFIDSFRHLYPDERDAYTYWSYFRNARSRNIGWRLDYFIMSSRLQENLCDVIHQTGVYGSDHCPIVLLLAI</sequence>
<comment type="caution">
    <text evidence="13">The sequence shown here is derived from an EMBL/GenBank/DDBJ whole genome shotgun (WGS) entry which is preliminary data.</text>
</comment>
<feature type="active site" description="Proton acceptor" evidence="7">
    <location>
        <position position="348"/>
    </location>
</feature>
<evidence type="ECO:0000256" key="6">
    <source>
        <dbReference type="ARBA" id="ARBA00022842"/>
    </source>
</evidence>
<evidence type="ECO:0000256" key="7">
    <source>
        <dbReference type="PIRSR" id="PIRSR604808-1"/>
    </source>
</evidence>
<dbReference type="GO" id="GO:0003906">
    <property type="term" value="F:DNA-(apurinic or apyrimidinic site) endonuclease activity"/>
    <property type="evidence" value="ECO:0007669"/>
    <property type="project" value="TreeGrafter"/>
</dbReference>
<dbReference type="CDD" id="cd09087">
    <property type="entry name" value="Ape1-like_AP-endo"/>
    <property type="match status" value="1"/>
</dbReference>
<feature type="binding site" evidence="8">
    <location>
        <position position="252"/>
    </location>
    <ligand>
        <name>Mg(2+)</name>
        <dbReference type="ChEBI" id="CHEBI:18420"/>
        <label>1</label>
    </ligand>
</feature>
<reference evidence="13" key="1">
    <citation type="submission" date="2021-02" db="EMBL/GenBank/DDBJ databases">
        <authorList>
            <person name="Nowell W R."/>
        </authorList>
    </citation>
    <scope>NUCLEOTIDE SEQUENCE</scope>
</reference>
<keyword evidence="10" id="KW-0227">DNA damage</keyword>
<feature type="site" description="Interaction with DNA substrate" evidence="9">
    <location>
        <position position="348"/>
    </location>
</feature>